<reference evidence="8" key="6">
    <citation type="submission" date="2018-08" db="EMBL/GenBank/DDBJ databases">
        <title>Klebsiella pneumoniae genome sequencing and assembly.</title>
        <authorList>
            <person name="Martins R.C.R."/>
            <person name="Perdigao-Neto L.V."/>
            <person name="Costa S.F."/>
            <person name="Levin A.S.S."/>
        </authorList>
    </citation>
    <scope>NUCLEOTIDE SEQUENCE</scope>
    <source>
        <strain evidence="8">BC_5001</strain>
    </source>
</reference>
<dbReference type="EMBL" id="NCMJ01000080">
    <property type="protein sequence ID" value="PLE26965.1"/>
    <property type="molecule type" value="Genomic_DNA"/>
</dbReference>
<evidence type="ECO:0000313" key="3">
    <source>
        <dbReference type="EMBL" id="MRL35672.1"/>
    </source>
</evidence>
<dbReference type="Proteomes" id="UP000254938">
    <property type="component" value="Unassembled WGS sequence"/>
</dbReference>
<protein>
    <submittedName>
        <fullName evidence="14">Cell division protein DivIVA</fullName>
    </submittedName>
    <submittedName>
        <fullName evidence="3 6">Protein TolA</fullName>
    </submittedName>
</protein>
<dbReference type="Proteomes" id="UP000485085">
    <property type="component" value="Unassembled WGS sequence"/>
</dbReference>
<dbReference type="AlphaFoldDB" id="A0A081IJZ8"/>
<evidence type="ECO:0000313" key="15">
    <source>
        <dbReference type="EMBL" id="SXN33473.1"/>
    </source>
</evidence>
<dbReference type="Proteomes" id="UP000294951">
    <property type="component" value="Unassembled WGS sequence"/>
</dbReference>
<dbReference type="EMBL" id="QOHW01000004">
    <property type="protein sequence ID" value="RBZ24352.1"/>
    <property type="molecule type" value="Genomic_DNA"/>
</dbReference>
<evidence type="ECO:0000313" key="21">
    <source>
        <dbReference type="Proteomes" id="UP000077826"/>
    </source>
</evidence>
<dbReference type="Gene3D" id="3.30.1150.10">
    <property type="match status" value="1"/>
</dbReference>
<dbReference type="EMBL" id="UGKT01000001">
    <property type="protein sequence ID" value="STT03554.1"/>
    <property type="molecule type" value="Genomic_DNA"/>
</dbReference>
<reference evidence="23 24" key="3">
    <citation type="submission" date="2018-06" db="EMBL/GenBank/DDBJ databases">
        <authorList>
            <consortium name="Pathogen Informatics"/>
            <person name="Doyle S."/>
        </authorList>
    </citation>
    <scope>NUCLEOTIDE SEQUENCE [LARGE SCALE GENOMIC DNA]</scope>
    <source>
        <strain evidence="13 24">NCTC11679</strain>
        <strain evidence="12 25">NCTC13443</strain>
        <strain evidence="11 23">NCTC9140</strain>
    </source>
</reference>
<dbReference type="Proteomes" id="UP000031820">
    <property type="component" value="Unassembled WGS sequence"/>
</dbReference>
<reference evidence="4 33" key="10">
    <citation type="submission" date="2019-11" db="EMBL/GenBank/DDBJ databases">
        <title>Emergence of a novel subclone of carbapenem-resistant Klebsiella pneumoniae ST11 with enhanced virulence and transmissibility: a molecular epidemiological, clinical, genomic study.</title>
        <authorList>
            <person name="Zhou K."/>
        </authorList>
    </citation>
    <scope>NUCLEOTIDE SEQUENCE [LARGE SCALE GENOMIC DNA]</scope>
    <source>
        <strain evidence="4 33">KP_38044</strain>
    </source>
</reference>
<dbReference type="GO" id="GO:0016020">
    <property type="term" value="C:membrane"/>
    <property type="evidence" value="ECO:0007669"/>
    <property type="project" value="InterPro"/>
</dbReference>
<dbReference type="EMBL" id="CP066534">
    <property type="protein sequence ID" value="QQL31409.1"/>
    <property type="molecule type" value="Genomic_DNA"/>
</dbReference>
<reference evidence="6 32" key="11">
    <citation type="journal article" date="2020" name="Antibiotics">
        <title>Molecular Typing, Characterization of Antimicrobial Resistance, Virulence Profiling and Analysis of Whole-Genome Sequence of Clinical Klebsiella pneumoniae Isolates.</title>
        <authorList>
            <person name="Shelenkov A."/>
            <person name="Mikhaylova Y."/>
            <person name="Yanushevich Y."/>
            <person name="Samoilov A."/>
            <person name="Petrova L."/>
            <person name="Fomina V."/>
            <person name="Gusarov V."/>
            <person name="Zamyatin M."/>
            <person name="Shagin D."/>
            <person name="Akimkin V."/>
        </authorList>
    </citation>
    <scope>NUCLEOTIDE SEQUENCE [LARGE SCALE GENOMIC DNA]</scope>
    <source>
        <strain evidence="6 32">CriePir120</strain>
    </source>
</reference>
<dbReference type="PROSITE" id="PS51257">
    <property type="entry name" value="PROKAR_LIPOPROTEIN"/>
    <property type="match status" value="1"/>
</dbReference>
<evidence type="ECO:0000313" key="29">
    <source>
        <dbReference type="Proteomes" id="UP000259975"/>
    </source>
</evidence>
<feature type="chain" id="PRO_5015028613" evidence="1">
    <location>
        <begin position="27"/>
        <end position="142"/>
    </location>
</feature>
<dbReference type="Proteomes" id="UP000258673">
    <property type="component" value="Unassembled WGS sequence"/>
</dbReference>
<evidence type="ECO:0000313" key="25">
    <source>
        <dbReference type="Proteomes" id="UP000255518"/>
    </source>
</evidence>
<dbReference type="EMBL" id="SMTN01000002">
    <property type="protein sequence ID" value="TDK06271.1"/>
    <property type="molecule type" value="Genomic_DNA"/>
</dbReference>
<evidence type="ECO:0000313" key="27">
    <source>
        <dbReference type="Proteomes" id="UP000258253"/>
    </source>
</evidence>
<dbReference type="Proteomes" id="UP000532829">
    <property type="component" value="Chromosome"/>
</dbReference>
<dbReference type="KEGG" id="kpx:PMK1_04075"/>
<dbReference type="Proteomes" id="UP000257587">
    <property type="component" value="Unassembled WGS sequence"/>
</dbReference>
<evidence type="ECO:0000313" key="8">
    <source>
        <dbReference type="EMBL" id="RBZ24352.1"/>
    </source>
</evidence>
<keyword evidence="14" id="KW-0131">Cell cycle</keyword>
<reference evidence="8" key="5">
    <citation type="submission" date="2018-07" db="EMBL/GenBank/DDBJ databases">
        <authorList>
            <person name="Martins R.C."/>
            <person name="Perdigao-Neto L.V."/>
            <person name="Costa S.F."/>
            <person name="Levin A.S.S."/>
        </authorList>
    </citation>
    <scope>NUCLEOTIDE SEQUENCE</scope>
    <source>
        <strain evidence="8">BC_5001</strain>
    </source>
</reference>
<gene>
    <name evidence="14" type="primary">tolA_2</name>
    <name evidence="10" type="synonym">tolA_1</name>
    <name evidence="12" type="synonym">tolA_3</name>
    <name evidence="5" type="ORF">B6I68_14685</name>
    <name evidence="8" type="ORF">DM078_07630</name>
    <name evidence="9" type="ORF">DW286_06015</name>
    <name evidence="18" type="ORF">E1814_01825</name>
    <name evidence="6" type="ORF">GJJ08_013460</name>
    <name evidence="3" type="ORF">GJJ18_09550</name>
    <name evidence="4" type="ORF">GNF00_02125</name>
    <name evidence="7" type="ORF">H3G96_014435</name>
    <name evidence="2" type="ORF">LS45_15865</name>
    <name evidence="13" type="ORF">NCTC11679_02670</name>
    <name evidence="12" type="ORF">NCTC13443_03919</name>
    <name evidence="11" type="ORF">NCTC9140_04482</name>
    <name evidence="19" type="ORF">SAMEA104567804_01030</name>
    <name evidence="10" type="ORF">SAMEA2273558_00592</name>
    <name evidence="14" type="ORF">SAMEA3499874_04132</name>
    <name evidence="15" type="ORF">SAMEA3499901_04529</name>
    <name evidence="16" type="ORF">SAMEA3515122_01251</name>
    <name evidence="17" type="ORF">SAMEA3538828_02694</name>
</gene>
<evidence type="ECO:0000313" key="9">
    <source>
        <dbReference type="EMBL" id="RDT95415.1"/>
    </source>
</evidence>
<dbReference type="KEGG" id="kpb:FH42_04705"/>
<dbReference type="Proteomes" id="UP000253559">
    <property type="component" value="Unassembled WGS sequence"/>
</dbReference>
<feature type="signal peptide" evidence="1">
    <location>
        <begin position="1"/>
        <end position="26"/>
    </location>
</feature>
<evidence type="ECO:0000256" key="1">
    <source>
        <dbReference type="SAM" id="SignalP"/>
    </source>
</evidence>
<reference evidence="7 34" key="12">
    <citation type="submission" date="2020-12" db="EMBL/GenBank/DDBJ databases">
        <title>The complete genome of Klebsiella pneumoniae strain 090374.</title>
        <authorList>
            <person name="Wei L."/>
            <person name="Wen H."/>
            <person name="Liu L."/>
            <person name="Feng Y."/>
            <person name="Zong Z."/>
        </authorList>
    </citation>
    <scope>NUCLEOTIDE SEQUENCE [LARGE SCALE GENOMIC DNA]</scope>
    <source>
        <strain evidence="7 34">WCHKP090374</strain>
    </source>
</reference>
<dbReference type="SUPFAM" id="SSF74653">
    <property type="entry name" value="TolA/TonB C-terminal domain"/>
    <property type="match status" value="1"/>
</dbReference>
<reference evidence="5 22" key="2">
    <citation type="journal article" date="2017" name="J. Infect. Dis.">
        <title>An Analysis of the Epidemic of Klebsiella pneumoniae Carbapenemase-Producing K. pneumoniae: Convergence of Two Evolutionary Mechanisms Creates the Perfect Storm.</title>
        <authorList>
            <person name="Rojas L.J."/>
            <person name="Weinstock G.M."/>
            <person name="De La Cadena E."/>
            <person name="Diaz L."/>
            <person name="Rios R."/>
            <person name="Hanson B.M."/>
            <person name="Brown J.S."/>
            <person name="Vats P."/>
            <person name="Phillips D.S."/>
            <person name="Nguyen H."/>
            <person name="Hujer K.M."/>
            <person name="Correa A."/>
            <person name="Adams M.D."/>
            <person name="Perez F."/>
            <person name="Sodergren E."/>
            <person name="Narechania A."/>
            <person name="Planet P.J."/>
            <person name="Villegas M.V."/>
            <person name="Bonomo R.A."/>
            <person name="Arias C.A."/>
        </authorList>
    </citation>
    <scope>NUCLEOTIDE SEQUENCE [LARGE SCALE GENOMIC DNA]</scope>
    <source>
        <strain evidence="5 22">COL-Kpn30</strain>
    </source>
</reference>
<reference evidence="9" key="4">
    <citation type="submission" date="2018-07" db="EMBL/GenBank/DDBJ databases">
        <title>Draft genome sequence of Klebsiella pneumoniae K293.</title>
        <authorList>
            <person name="He F."/>
        </authorList>
    </citation>
    <scope>NUCLEOTIDE SEQUENCE</scope>
    <source>
        <strain evidence="9">K293</strain>
    </source>
</reference>
<dbReference type="EMBL" id="WJWF01000007">
    <property type="protein sequence ID" value="MRL35672.1"/>
    <property type="molecule type" value="Genomic_DNA"/>
</dbReference>
<proteinExistence type="predicted"/>
<evidence type="ECO:0000313" key="7">
    <source>
        <dbReference type="EMBL" id="QQL31409.1"/>
    </source>
</evidence>
<reference evidence="26 27" key="7">
    <citation type="submission" date="2018-08" db="EMBL/GenBank/DDBJ databases">
        <authorList>
            <consortium name="Pathogen Informatics"/>
        </authorList>
    </citation>
    <scope>NUCLEOTIDE SEQUENCE [LARGE SCALE GENOMIC DNA]</scope>
    <source>
        <strain evidence="19 30">5012STDY7312589</strain>
        <strain evidence="14 26">EuSCAPE_AT002</strain>
        <strain evidence="15 29">EuSCAPE_AT029</strain>
        <strain evidence="17 27">EuSCAPE_HU047</strain>
        <strain evidence="16 28">EuSCAPE_IT093</strain>
        <strain evidence="10">K480</strain>
        <strain evidence="21">k480</strain>
    </source>
</reference>
<evidence type="ECO:0000313" key="4">
    <source>
        <dbReference type="EMBL" id="MUA38642.1"/>
    </source>
</evidence>
<dbReference type="EMBL" id="UKUT01000002">
    <property type="protein sequence ID" value="SYH28767.1"/>
    <property type="molecule type" value="Genomic_DNA"/>
</dbReference>
<dbReference type="Proteomes" id="UP000234439">
    <property type="component" value="Unassembled WGS sequence"/>
</dbReference>
<evidence type="ECO:0000313" key="20">
    <source>
        <dbReference type="Proteomes" id="UP000031820"/>
    </source>
</evidence>
<dbReference type="EMBL" id="CAAGWG010000002">
    <property type="protein sequence ID" value="VGC80303.1"/>
    <property type="molecule type" value="Genomic_DNA"/>
</dbReference>
<evidence type="ECO:0000313" key="16">
    <source>
        <dbReference type="EMBL" id="SYH28767.1"/>
    </source>
</evidence>
<dbReference type="RefSeq" id="WP_004179900.1">
    <property type="nucleotide sequence ID" value="NZ_AP018671.1"/>
</dbReference>
<evidence type="ECO:0000313" key="26">
    <source>
        <dbReference type="Proteomes" id="UP000257587"/>
    </source>
</evidence>
<reference evidence="3" key="9">
    <citation type="submission" date="2019-10" db="EMBL/GenBank/DDBJ databases">
        <title>Molecular typing, antibiotic resistance determination and virulence profiling for 36 multidrug-resistant clinical Klebsiella pneumoniae isolates using second- and third-generation sequencing.</title>
        <authorList>
            <person name="Shelenkov A."/>
            <person name="Mikhaylova Y."/>
            <person name="Yanushevich Y."/>
            <person name="Samoilov A."/>
            <person name="Petrova L."/>
            <person name="Fomina V."/>
            <person name="Gusarov V."/>
            <person name="Zamyatin M."/>
            <person name="Shagin D."/>
        </authorList>
    </citation>
    <scope>NUCLEOTIDE SEQUENCE [LARGE SCALE GENOMIC DNA]</scope>
    <source>
        <strain evidence="3">CriePir115</strain>
    </source>
</reference>
<evidence type="ECO:0000313" key="19">
    <source>
        <dbReference type="EMBL" id="VGC80303.1"/>
    </source>
</evidence>
<dbReference type="Pfam" id="PF06519">
    <property type="entry name" value="TolA"/>
    <property type="match status" value="1"/>
</dbReference>
<evidence type="ECO:0000313" key="13">
    <source>
        <dbReference type="EMBL" id="STV60924.1"/>
    </source>
</evidence>
<dbReference type="EMBL" id="UGMG01000001">
    <property type="protein sequence ID" value="STV60924.1"/>
    <property type="molecule type" value="Genomic_DNA"/>
</dbReference>
<dbReference type="GO" id="GO:0043213">
    <property type="term" value="P:bacteriocin transport"/>
    <property type="evidence" value="ECO:0007669"/>
    <property type="project" value="InterPro"/>
</dbReference>
<evidence type="ECO:0000313" key="6">
    <source>
        <dbReference type="EMBL" id="QOU49393.1"/>
    </source>
</evidence>
<evidence type="ECO:0000313" key="5">
    <source>
        <dbReference type="EMBL" id="PLE26965.1"/>
    </source>
</evidence>
<dbReference type="EMBL" id="FLDK01000001">
    <property type="protein sequence ID" value="SBG88189.1"/>
    <property type="molecule type" value="Genomic_DNA"/>
</dbReference>
<dbReference type="EMBL" id="JRRF01000015">
    <property type="protein sequence ID" value="KII03394.1"/>
    <property type="molecule type" value="Genomic_DNA"/>
</dbReference>
<dbReference type="InterPro" id="IPR014161">
    <property type="entry name" value="Tol-Pal_TolA"/>
</dbReference>
<evidence type="ECO:0000313" key="18">
    <source>
        <dbReference type="EMBL" id="TDK06271.1"/>
    </source>
</evidence>
<evidence type="ECO:0000313" key="23">
    <source>
        <dbReference type="Proteomes" id="UP000254938"/>
    </source>
</evidence>
<dbReference type="EMBL" id="UKAW01000015">
    <property type="protein sequence ID" value="SXG18234.1"/>
    <property type="molecule type" value="Genomic_DNA"/>
</dbReference>
<evidence type="ECO:0000313" key="31">
    <source>
        <dbReference type="Proteomes" id="UP000294951"/>
    </source>
</evidence>
<dbReference type="Proteomes" id="UP000255518">
    <property type="component" value="Unassembled WGS sequence"/>
</dbReference>
<evidence type="ECO:0000313" key="2">
    <source>
        <dbReference type="EMBL" id="KII03394.1"/>
    </source>
</evidence>
<dbReference type="EMBL" id="WNPO01000004">
    <property type="protein sequence ID" value="MUA38642.1"/>
    <property type="molecule type" value="Genomic_DNA"/>
</dbReference>
<evidence type="ECO:0000313" key="14">
    <source>
        <dbReference type="EMBL" id="SXG18234.1"/>
    </source>
</evidence>
<keyword evidence="14" id="KW-0132">Cell division</keyword>
<dbReference type="Proteomes" id="UP000077826">
    <property type="component" value="Unassembled WGS sequence"/>
</dbReference>
<evidence type="ECO:0000313" key="11">
    <source>
        <dbReference type="EMBL" id="STS82731.1"/>
    </source>
</evidence>
<evidence type="ECO:0000313" key="10">
    <source>
        <dbReference type="EMBL" id="SBG88189.1"/>
    </source>
</evidence>
<dbReference type="EMBL" id="CP063008">
    <property type="protein sequence ID" value="QOU49393.1"/>
    <property type="molecule type" value="Genomic_DNA"/>
</dbReference>
<evidence type="ECO:0000313" key="17">
    <source>
        <dbReference type="EMBL" id="SYR40137.1"/>
    </source>
</evidence>
<dbReference type="GO" id="GO:0019534">
    <property type="term" value="F:toxin transmembrane transporter activity"/>
    <property type="evidence" value="ECO:0007669"/>
    <property type="project" value="InterPro"/>
</dbReference>
<dbReference type="Proteomes" id="UP000254657">
    <property type="component" value="Unassembled WGS sequence"/>
</dbReference>
<name>A0A081IJZ8_KLEPN</name>
<sequence>MSVKTNAVLVCTLSLLLSACSGRASAPGSAEDAKISAEVDKILRDYQTGSDTSPQANASRYLARIQAAIFANIDQPASWQGQKCSVRFMLQRDGTVQDPTVESGDRPFCAQVMSALKKANIPPAPDEKTYQTFSHVVLDVKP</sequence>
<dbReference type="EMBL" id="UGKQ01000007">
    <property type="protein sequence ID" value="STS82731.1"/>
    <property type="molecule type" value="Genomic_DNA"/>
</dbReference>
<evidence type="ECO:0000313" key="34">
    <source>
        <dbReference type="Proteomes" id="UP000532829"/>
    </source>
</evidence>
<organism evidence="14 26">
    <name type="scientific">Klebsiella pneumoniae</name>
    <dbReference type="NCBI Taxonomy" id="573"/>
    <lineage>
        <taxon>Bacteria</taxon>
        <taxon>Pseudomonadati</taxon>
        <taxon>Pseudomonadota</taxon>
        <taxon>Gammaproteobacteria</taxon>
        <taxon>Enterobacterales</taxon>
        <taxon>Enterobacteriaceae</taxon>
        <taxon>Klebsiella/Raoultella group</taxon>
        <taxon>Klebsiella</taxon>
        <taxon>Klebsiella pneumoniae complex</taxon>
    </lineage>
</organism>
<accession>A0A081IJZ8</accession>
<dbReference type="EMBL" id="QRCF01000004">
    <property type="protein sequence ID" value="RDT95415.1"/>
    <property type="molecule type" value="Genomic_DNA"/>
</dbReference>
<evidence type="ECO:0000313" key="22">
    <source>
        <dbReference type="Proteomes" id="UP000234439"/>
    </source>
</evidence>
<dbReference type="Proteomes" id="UP000439817">
    <property type="component" value="Chromosome"/>
</dbReference>
<evidence type="ECO:0000313" key="28">
    <source>
        <dbReference type="Proteomes" id="UP000258673"/>
    </source>
</evidence>
<keyword evidence="1" id="KW-0732">Signal</keyword>
<reference evidence="18 31" key="8">
    <citation type="submission" date="2019-03" db="EMBL/GenBank/DDBJ databases">
        <title>Multidrug-Resistant Klebsiella pneumoniae Clinical Bloodstream Isolates in Shanghai, China.</title>
        <authorList>
            <person name="Wang S."/>
        </authorList>
    </citation>
    <scope>NUCLEOTIDE SEQUENCE [LARGE SCALE GENOMIC DNA]</scope>
    <source>
        <strain evidence="18 31">RJ1071</strain>
    </source>
</reference>
<dbReference type="Proteomes" id="UP000259975">
    <property type="component" value="Unassembled WGS sequence"/>
</dbReference>
<dbReference type="Proteomes" id="UP000294876">
    <property type="component" value="Unassembled WGS sequence"/>
</dbReference>
<dbReference type="Proteomes" id="UP000255239">
    <property type="component" value="Unassembled WGS sequence"/>
</dbReference>
<dbReference type="EMBL" id="ULCI01000010">
    <property type="protein sequence ID" value="SYR40137.1"/>
    <property type="molecule type" value="Genomic_DNA"/>
</dbReference>
<dbReference type="GO" id="GO:0051301">
    <property type="term" value="P:cell division"/>
    <property type="evidence" value="ECO:0007669"/>
    <property type="project" value="UniProtKB-KW"/>
</dbReference>
<evidence type="ECO:0000313" key="33">
    <source>
        <dbReference type="Proteomes" id="UP000485085"/>
    </source>
</evidence>
<evidence type="ECO:0000313" key="24">
    <source>
        <dbReference type="Proteomes" id="UP000255239"/>
    </source>
</evidence>
<reference evidence="2 20" key="1">
    <citation type="submission" date="2014-10" db="EMBL/GenBank/DDBJ databases">
        <title>Plasmid movement, recombination, and chromosomal integration amongst multidrug resistant commensal Escherichia coli clones within a single commercial turkey flock.</title>
        <authorList>
            <person name="Lang K."/>
            <person name="Dorn K."/>
            <person name="Danzeisen J."/>
            <person name="Johnson T."/>
        </authorList>
    </citation>
    <scope>NUCLEOTIDE SEQUENCE [LARGE SCALE GENOMIC DNA]</scope>
    <source>
        <strain evidence="2 20">UMNturkey9</strain>
    </source>
</reference>
<evidence type="ECO:0000313" key="32">
    <source>
        <dbReference type="Proteomes" id="UP000439817"/>
    </source>
</evidence>
<dbReference type="Proteomes" id="UP000258253">
    <property type="component" value="Unassembled WGS sequence"/>
</dbReference>
<dbReference type="EMBL" id="UKGE01000022">
    <property type="protein sequence ID" value="SXN33473.1"/>
    <property type="molecule type" value="Genomic_DNA"/>
</dbReference>
<evidence type="ECO:0000313" key="30">
    <source>
        <dbReference type="Proteomes" id="UP000294876"/>
    </source>
</evidence>
<evidence type="ECO:0000313" key="12">
    <source>
        <dbReference type="EMBL" id="STT03554.1"/>
    </source>
</evidence>